<evidence type="ECO:0000259" key="6">
    <source>
        <dbReference type="Pfam" id="PF00881"/>
    </source>
</evidence>
<feature type="domain" description="Nitroreductase" evidence="6">
    <location>
        <begin position="8"/>
        <end position="198"/>
    </location>
</feature>
<dbReference type="SUPFAM" id="SSF55469">
    <property type="entry name" value="FMN-dependent nitroreductase-like"/>
    <property type="match status" value="1"/>
</dbReference>
<sequence length="222" mass="25156">MKVSEAVAARISARAFLPDPVPDEVIRRVLERASRAPSGGNLQPWIVSVLNGPKLDEFRAIAAQRLAETDGQGEGFEYKVYPDNLHEPYRTRRFGVGEMMYAKLGIERADKAGRLAWFANNYRFFGAPAAFFIHVDRRMNAPQWSDLGMFLQTVMLLFQEEGYDTCAQEAWARLHETIDAFTGASEETMVFCGLAIGKIDRTHPVNTMYSERAPLDEWVKFL</sequence>
<dbReference type="Proteomes" id="UP000199118">
    <property type="component" value="Unassembled WGS sequence"/>
</dbReference>
<dbReference type="Pfam" id="PF00881">
    <property type="entry name" value="Nitroreductase"/>
    <property type="match status" value="1"/>
</dbReference>
<keyword evidence="4" id="KW-0288">FMN</keyword>
<dbReference type="OrthoDB" id="9802510at2"/>
<dbReference type="STRING" id="356660.SAMN05444336_103224"/>
<dbReference type="CDD" id="cd02136">
    <property type="entry name" value="PnbA_NfnB-like"/>
    <property type="match status" value="1"/>
</dbReference>
<reference evidence="7 8" key="1">
    <citation type="submission" date="2016-10" db="EMBL/GenBank/DDBJ databases">
        <authorList>
            <person name="de Groot N.N."/>
        </authorList>
    </citation>
    <scope>NUCLEOTIDE SEQUENCE [LARGE SCALE GENOMIC DNA]</scope>
    <source>
        <strain evidence="7 8">DSM 17890</strain>
    </source>
</reference>
<evidence type="ECO:0000313" key="8">
    <source>
        <dbReference type="Proteomes" id="UP000199118"/>
    </source>
</evidence>
<organism evidence="7 8">
    <name type="scientific">Albimonas donghaensis</name>
    <dbReference type="NCBI Taxonomy" id="356660"/>
    <lineage>
        <taxon>Bacteria</taxon>
        <taxon>Pseudomonadati</taxon>
        <taxon>Pseudomonadota</taxon>
        <taxon>Alphaproteobacteria</taxon>
        <taxon>Rhodobacterales</taxon>
        <taxon>Paracoccaceae</taxon>
        <taxon>Albimonas</taxon>
    </lineage>
</organism>
<evidence type="ECO:0000256" key="2">
    <source>
        <dbReference type="ARBA" id="ARBA00007118"/>
    </source>
</evidence>
<evidence type="ECO:0000256" key="3">
    <source>
        <dbReference type="ARBA" id="ARBA00022630"/>
    </source>
</evidence>
<evidence type="ECO:0000256" key="5">
    <source>
        <dbReference type="ARBA" id="ARBA00023002"/>
    </source>
</evidence>
<proteinExistence type="inferred from homology"/>
<keyword evidence="8" id="KW-1185">Reference proteome</keyword>
<dbReference type="PANTHER" id="PTHR43673:SF2">
    <property type="entry name" value="NITROREDUCTASE"/>
    <property type="match status" value="1"/>
</dbReference>
<evidence type="ECO:0000256" key="1">
    <source>
        <dbReference type="ARBA" id="ARBA00001917"/>
    </source>
</evidence>
<dbReference type="GO" id="GO:0016491">
    <property type="term" value="F:oxidoreductase activity"/>
    <property type="evidence" value="ECO:0007669"/>
    <property type="project" value="UniProtKB-KW"/>
</dbReference>
<dbReference type="Gene3D" id="3.40.109.10">
    <property type="entry name" value="NADH Oxidase"/>
    <property type="match status" value="1"/>
</dbReference>
<name>A0A1H2YSW7_9RHOB</name>
<protein>
    <submittedName>
        <fullName evidence="7">Nitroreductase</fullName>
    </submittedName>
</protein>
<accession>A0A1H2YSW7</accession>
<dbReference type="RefSeq" id="WP_092681487.1">
    <property type="nucleotide sequence ID" value="NZ_FNMZ01000003.1"/>
</dbReference>
<dbReference type="InterPro" id="IPR000415">
    <property type="entry name" value="Nitroreductase-like"/>
</dbReference>
<evidence type="ECO:0000256" key="4">
    <source>
        <dbReference type="ARBA" id="ARBA00022643"/>
    </source>
</evidence>
<gene>
    <name evidence="7" type="ORF">SAMN05444336_103224</name>
</gene>
<keyword evidence="5" id="KW-0560">Oxidoreductase</keyword>
<evidence type="ECO:0000313" key="7">
    <source>
        <dbReference type="EMBL" id="SDX07659.1"/>
    </source>
</evidence>
<comment type="similarity">
    <text evidence="2">Belongs to the nitroreductase family.</text>
</comment>
<dbReference type="AlphaFoldDB" id="A0A1H2YSW7"/>
<comment type="cofactor">
    <cofactor evidence="1">
        <name>FMN</name>
        <dbReference type="ChEBI" id="CHEBI:58210"/>
    </cofactor>
</comment>
<dbReference type="PANTHER" id="PTHR43673">
    <property type="entry name" value="NAD(P)H NITROREDUCTASE YDGI-RELATED"/>
    <property type="match status" value="1"/>
</dbReference>
<dbReference type="InterPro" id="IPR029479">
    <property type="entry name" value="Nitroreductase"/>
</dbReference>
<dbReference type="EMBL" id="FNMZ01000003">
    <property type="protein sequence ID" value="SDX07659.1"/>
    <property type="molecule type" value="Genomic_DNA"/>
</dbReference>
<keyword evidence="3" id="KW-0285">Flavoprotein</keyword>